<dbReference type="CDD" id="cd04269">
    <property type="entry name" value="ZnMc_adamalysin_II_like"/>
    <property type="match status" value="1"/>
</dbReference>
<dbReference type="PROSITE" id="PS50214">
    <property type="entry name" value="DISINTEGRIN_2"/>
    <property type="match status" value="1"/>
</dbReference>
<organism evidence="16 17">
    <name type="scientific">Scleropages formosus</name>
    <name type="common">Asian bonytongue</name>
    <name type="synonym">Osteoglossum formosum</name>
    <dbReference type="NCBI Taxonomy" id="113540"/>
    <lineage>
        <taxon>Eukaryota</taxon>
        <taxon>Metazoa</taxon>
        <taxon>Chordata</taxon>
        <taxon>Craniata</taxon>
        <taxon>Vertebrata</taxon>
        <taxon>Euteleostomi</taxon>
        <taxon>Actinopterygii</taxon>
        <taxon>Neopterygii</taxon>
        <taxon>Teleostei</taxon>
        <taxon>Osteoglossocephala</taxon>
        <taxon>Osteoglossomorpha</taxon>
        <taxon>Osteoglossiformes</taxon>
        <taxon>Osteoglossidae</taxon>
        <taxon>Scleropages</taxon>
    </lineage>
</organism>
<dbReference type="Ensembl" id="ENSSFOT00015027151.2">
    <property type="protein sequence ID" value="ENSSFOP00015026846.2"/>
    <property type="gene ID" value="ENSSFOG00015017256.2"/>
</dbReference>
<evidence type="ECO:0000256" key="12">
    <source>
        <dbReference type="SAM" id="SignalP"/>
    </source>
</evidence>
<feature type="domain" description="EGF-like" evidence="13">
    <location>
        <begin position="628"/>
        <end position="660"/>
    </location>
</feature>
<feature type="signal peptide" evidence="12">
    <location>
        <begin position="1"/>
        <end position="26"/>
    </location>
</feature>
<dbReference type="Gene3D" id="4.10.70.10">
    <property type="entry name" value="Disintegrin domain"/>
    <property type="match status" value="1"/>
</dbReference>
<dbReference type="InterPro" id="IPR001590">
    <property type="entry name" value="Peptidase_M12B"/>
</dbReference>
<dbReference type="GO" id="GO:0051044">
    <property type="term" value="P:positive regulation of membrane protein ectodomain proteolysis"/>
    <property type="evidence" value="ECO:0007669"/>
    <property type="project" value="TreeGrafter"/>
</dbReference>
<dbReference type="GO" id="GO:0006508">
    <property type="term" value="P:proteolysis"/>
    <property type="evidence" value="ECO:0007669"/>
    <property type="project" value="InterPro"/>
</dbReference>
<dbReference type="InterPro" id="IPR006586">
    <property type="entry name" value="ADAM_Cys-rich"/>
</dbReference>
<dbReference type="Proteomes" id="UP000694397">
    <property type="component" value="Chromosome 8"/>
</dbReference>
<dbReference type="SMART" id="SM00608">
    <property type="entry name" value="ACR"/>
    <property type="match status" value="1"/>
</dbReference>
<dbReference type="GeneTree" id="ENSGT00940000158585"/>
<dbReference type="InterPro" id="IPR036436">
    <property type="entry name" value="Disintegrin_dom_sf"/>
</dbReference>
<dbReference type="Pfam" id="PF01421">
    <property type="entry name" value="Reprolysin"/>
    <property type="match status" value="1"/>
</dbReference>
<keyword evidence="9" id="KW-0479">Metal-binding</keyword>
<feature type="compositionally biased region" description="Pro residues" evidence="10">
    <location>
        <begin position="801"/>
        <end position="812"/>
    </location>
</feature>
<evidence type="ECO:0000256" key="9">
    <source>
        <dbReference type="PROSITE-ProRule" id="PRU00276"/>
    </source>
</evidence>
<feature type="binding site" evidence="9">
    <location>
        <position position="336"/>
    </location>
    <ligand>
        <name>Zn(2+)</name>
        <dbReference type="ChEBI" id="CHEBI:29105"/>
        <note>catalytic</note>
    </ligand>
</feature>
<feature type="active site" evidence="9">
    <location>
        <position position="337"/>
    </location>
</feature>
<feature type="compositionally biased region" description="Polar residues" evidence="10">
    <location>
        <begin position="831"/>
        <end position="844"/>
    </location>
</feature>
<dbReference type="Gene3D" id="2.60.120.260">
    <property type="entry name" value="Galactose-binding domain-like"/>
    <property type="match status" value="1"/>
</dbReference>
<reference evidence="16" key="2">
    <citation type="submission" date="2025-08" db="UniProtKB">
        <authorList>
            <consortium name="Ensembl"/>
        </authorList>
    </citation>
    <scope>IDENTIFICATION</scope>
</reference>
<keyword evidence="9" id="KW-0862">Zinc</keyword>
<dbReference type="GO" id="GO:0006954">
    <property type="term" value="P:inflammatory response"/>
    <property type="evidence" value="ECO:0007669"/>
    <property type="project" value="TreeGrafter"/>
</dbReference>
<feature type="disulfide bond" evidence="7">
    <location>
        <begin position="466"/>
        <end position="486"/>
    </location>
</feature>
<sequence length="858" mass="94474">MRHNSPFWLLFLSISSWGLCVRSSLSLPHVKEYDVVTPQKLGSHTKRSSSATQTYPDEQQYSLTIEGKNYTVYLEKNKLLLGSNYTLTSYLENGSEVTVSPAYRDHCYYHGHIQDVEDSAISVSLCSGIRGFVRAQHQVYLIEPLEGSTEGEHALYRQEHLRRRRRAACGHSNGTVYDLSPRISALFKEKPRHLLGPQVTRFVEMFLVVDHSEFKNFGRSMQTTESRMLEIANHVDKLYRPLNIRVMLVGLEIWTDRDQIDVSPDPDETLTRFLKWRRESLLKKKKHDNAQFVTGVEFDGPTVGLATKFAMCTESSGAVNEDHNKNPIGVASTIAHEMGHNLGMSHDTASCLCGPSLSSKKCVMSETVGLDYPEFFSTCSQAELKSFLETTNPSCLLNVPETDQLFGGPVCGNAFVEPGEECDCGTVEECRNPCCNASTCRLAEGAECAEGECCSQCQFKPAGSLCRNSAGDCDLVEYCTGQVARCPKDAFKMNGIPCNFNQGYCYNGQCPTLTQHCRRLWGAGAQVAVDACFQQNVRGTKEAYCKKINNDYQSCAFKDVKCGKIFCTGGNEYPITRHKATLSLGRTRCNSAVDLSEADDLGMVPTGTKCGLGKVCYDNTCQGIEIYGTEGCSAKCNNHGVCNHENQCHCDPGWATPYCNVKLSEFSTDFDILVVYVTTAVAVFLVLVAGIIVYSMKRKRNLYPRKTKAPHSSGLCNPLFHDSSARGSPSCGTPQISRPTFIESSVKQKCSPLHITVVPTRPAPEPPQKPAQSNSQLGQMAKPTIPPPAIPEKPALSQAKPLPPSRPLPPLNLKPVGMLSTSPPVPPMKPSLTQSQWKQHTQIQGGRLAAPTPPLKPR</sequence>
<dbReference type="Gene3D" id="3.40.390.10">
    <property type="entry name" value="Collagenase (Catalytic Domain)"/>
    <property type="match status" value="1"/>
</dbReference>
<accession>A0A8C9S6K2</accession>
<dbReference type="PROSITE" id="PS50215">
    <property type="entry name" value="ADAM_MEPRO"/>
    <property type="match status" value="1"/>
</dbReference>
<dbReference type="FunFam" id="4.10.70.10:FF:000001">
    <property type="entry name" value="Disintegrin and metalloproteinase domain-containing protein 22"/>
    <property type="match status" value="1"/>
</dbReference>
<feature type="binding site" evidence="9">
    <location>
        <position position="346"/>
    </location>
    <ligand>
        <name>Zn(2+)</name>
        <dbReference type="ChEBI" id="CHEBI:29105"/>
        <note>catalytic</note>
    </ligand>
</feature>
<dbReference type="GO" id="GO:0050839">
    <property type="term" value="F:cell adhesion molecule binding"/>
    <property type="evidence" value="ECO:0007669"/>
    <property type="project" value="TreeGrafter"/>
</dbReference>
<keyword evidence="4 11" id="KW-1133">Transmembrane helix</keyword>
<evidence type="ECO:0000256" key="10">
    <source>
        <dbReference type="SAM" id="MobiDB-lite"/>
    </source>
</evidence>
<dbReference type="InterPro" id="IPR000742">
    <property type="entry name" value="EGF"/>
</dbReference>
<keyword evidence="17" id="KW-1185">Reference proteome</keyword>
<keyword evidence="5 11" id="KW-0472">Membrane</keyword>
<dbReference type="Pfam" id="PF08516">
    <property type="entry name" value="ADAM_CR"/>
    <property type="match status" value="1"/>
</dbReference>
<dbReference type="PROSITE" id="PS01186">
    <property type="entry name" value="EGF_2"/>
    <property type="match status" value="1"/>
</dbReference>
<dbReference type="AlphaFoldDB" id="A0A8C9S6K2"/>
<keyword evidence="2 8" id="KW-0245">EGF-like domain</keyword>
<feature type="disulfide bond" evidence="8">
    <location>
        <begin position="650"/>
        <end position="659"/>
    </location>
</feature>
<evidence type="ECO:0000256" key="7">
    <source>
        <dbReference type="PROSITE-ProRule" id="PRU00068"/>
    </source>
</evidence>
<evidence type="ECO:0000256" key="5">
    <source>
        <dbReference type="ARBA" id="ARBA00023136"/>
    </source>
</evidence>
<feature type="binding site" evidence="9">
    <location>
        <position position="340"/>
    </location>
    <ligand>
        <name>Zn(2+)</name>
        <dbReference type="ChEBI" id="CHEBI:29105"/>
        <note>catalytic</note>
    </ligand>
</feature>
<feature type="transmembrane region" description="Helical" evidence="11">
    <location>
        <begin position="673"/>
        <end position="696"/>
    </location>
</feature>
<dbReference type="InterPro" id="IPR018358">
    <property type="entry name" value="Disintegrin_CS"/>
</dbReference>
<dbReference type="PANTHER" id="PTHR11905">
    <property type="entry name" value="ADAM A DISINTEGRIN AND METALLOPROTEASE DOMAIN"/>
    <property type="match status" value="1"/>
</dbReference>
<dbReference type="SUPFAM" id="SSF55486">
    <property type="entry name" value="Metalloproteases ('zincins'), catalytic domain"/>
    <property type="match status" value="1"/>
</dbReference>
<evidence type="ECO:0000259" key="14">
    <source>
        <dbReference type="PROSITE" id="PS50214"/>
    </source>
</evidence>
<evidence type="ECO:0000256" key="11">
    <source>
        <dbReference type="SAM" id="Phobius"/>
    </source>
</evidence>
<dbReference type="GO" id="GO:0002020">
    <property type="term" value="F:protease binding"/>
    <property type="evidence" value="ECO:0007669"/>
    <property type="project" value="Ensembl"/>
</dbReference>
<name>A0A8C9S6K2_SCLFO</name>
<dbReference type="PRINTS" id="PR00289">
    <property type="entry name" value="DISINTEGRIN"/>
</dbReference>
<dbReference type="GO" id="GO:0046872">
    <property type="term" value="F:metal ion binding"/>
    <property type="evidence" value="ECO:0007669"/>
    <property type="project" value="UniProtKB-KW"/>
</dbReference>
<dbReference type="Pfam" id="PF01562">
    <property type="entry name" value="Pep_M12B_propep"/>
    <property type="match status" value="1"/>
</dbReference>
<dbReference type="InterPro" id="IPR001762">
    <property type="entry name" value="Disintegrin_dom"/>
</dbReference>
<evidence type="ECO:0000256" key="2">
    <source>
        <dbReference type="ARBA" id="ARBA00022536"/>
    </source>
</evidence>
<evidence type="ECO:0000313" key="17">
    <source>
        <dbReference type="Proteomes" id="UP000694397"/>
    </source>
</evidence>
<dbReference type="PROSITE" id="PS00427">
    <property type="entry name" value="DISINTEGRIN_1"/>
    <property type="match status" value="1"/>
</dbReference>
<evidence type="ECO:0000259" key="13">
    <source>
        <dbReference type="PROSITE" id="PS50026"/>
    </source>
</evidence>
<keyword evidence="12" id="KW-0732">Signal</keyword>
<comment type="subcellular location">
    <subcellularLocation>
        <location evidence="1">Membrane</location>
        <topology evidence="1">Single-pass type I membrane protein</topology>
    </subcellularLocation>
</comment>
<evidence type="ECO:0000313" key="16">
    <source>
        <dbReference type="Ensembl" id="ENSSFOP00015026846.2"/>
    </source>
</evidence>
<dbReference type="OrthoDB" id="5951731at2759"/>
<evidence type="ECO:0000256" key="6">
    <source>
        <dbReference type="ARBA" id="ARBA00023157"/>
    </source>
</evidence>
<dbReference type="SMART" id="SM00050">
    <property type="entry name" value="DISIN"/>
    <property type="match status" value="1"/>
</dbReference>
<dbReference type="PANTHER" id="PTHR11905:SF20">
    <property type="entry name" value="DISINTEGRIN AND METALLOPROTEINASE DOMAIN-CONTAINING PROTEIN 8"/>
    <property type="match status" value="1"/>
</dbReference>
<dbReference type="FunFam" id="3.40.390.10:FF:000002">
    <property type="entry name" value="Disintegrin and metalloproteinase domain-containing protein 22"/>
    <property type="match status" value="1"/>
</dbReference>
<dbReference type="InterPro" id="IPR013111">
    <property type="entry name" value="EGF_extracell"/>
</dbReference>
<dbReference type="GO" id="GO:0002693">
    <property type="term" value="P:positive regulation of cellular extravasation"/>
    <property type="evidence" value="ECO:0007669"/>
    <property type="project" value="TreeGrafter"/>
</dbReference>
<feature type="region of interest" description="Disordered" evidence="10">
    <location>
        <begin position="757"/>
        <end position="858"/>
    </location>
</feature>
<evidence type="ECO:0000256" key="8">
    <source>
        <dbReference type="PROSITE-ProRule" id="PRU00076"/>
    </source>
</evidence>
<feature type="disulfide bond" evidence="8">
    <location>
        <begin position="632"/>
        <end position="642"/>
    </location>
</feature>
<protein>
    <submittedName>
        <fullName evidence="16">ADAM metallopeptidase domain 8a</fullName>
    </submittedName>
</protein>
<keyword evidence="3 11" id="KW-0812">Transmembrane</keyword>
<proteinExistence type="predicted"/>
<dbReference type="Pfam" id="PF07974">
    <property type="entry name" value="EGF_2"/>
    <property type="match status" value="1"/>
</dbReference>
<evidence type="ECO:0000256" key="4">
    <source>
        <dbReference type="ARBA" id="ARBA00022989"/>
    </source>
</evidence>
<dbReference type="SUPFAM" id="SSF57552">
    <property type="entry name" value="Blood coagulation inhibitor (disintegrin)"/>
    <property type="match status" value="1"/>
</dbReference>
<evidence type="ECO:0000256" key="1">
    <source>
        <dbReference type="ARBA" id="ARBA00004479"/>
    </source>
</evidence>
<keyword evidence="6 8" id="KW-1015">Disulfide bond</keyword>
<comment type="caution">
    <text evidence="8">Lacks conserved residue(s) required for the propagation of feature annotation.</text>
</comment>
<evidence type="ECO:0000256" key="3">
    <source>
        <dbReference type="ARBA" id="ARBA00022692"/>
    </source>
</evidence>
<dbReference type="InterPro" id="IPR034027">
    <property type="entry name" value="Reprolysin_adamalysin"/>
</dbReference>
<feature type="chain" id="PRO_5034563019" evidence="12">
    <location>
        <begin position="27"/>
        <end position="858"/>
    </location>
</feature>
<reference evidence="16" key="3">
    <citation type="submission" date="2025-09" db="UniProtKB">
        <authorList>
            <consortium name="Ensembl"/>
        </authorList>
    </citation>
    <scope>IDENTIFICATION</scope>
</reference>
<dbReference type="GO" id="GO:0022407">
    <property type="term" value="P:regulation of cell-cell adhesion"/>
    <property type="evidence" value="ECO:0007669"/>
    <property type="project" value="TreeGrafter"/>
</dbReference>
<dbReference type="InterPro" id="IPR002870">
    <property type="entry name" value="Peptidase_M12B_N"/>
</dbReference>
<dbReference type="PROSITE" id="PS50026">
    <property type="entry name" value="EGF_3"/>
    <property type="match status" value="1"/>
</dbReference>
<feature type="domain" description="Peptidase M12B" evidence="15">
    <location>
        <begin position="201"/>
        <end position="400"/>
    </location>
</feature>
<gene>
    <name evidence="16" type="primary">ADAM8</name>
    <name evidence="16" type="synonym">adam8a</name>
</gene>
<dbReference type="GO" id="GO:0005886">
    <property type="term" value="C:plasma membrane"/>
    <property type="evidence" value="ECO:0007669"/>
    <property type="project" value="UniProtKB-ARBA"/>
</dbReference>
<feature type="domain" description="Disintegrin" evidence="14">
    <location>
        <begin position="408"/>
        <end position="494"/>
    </location>
</feature>
<dbReference type="InterPro" id="IPR024079">
    <property type="entry name" value="MetalloPept_cat_dom_sf"/>
</dbReference>
<reference evidence="16 17" key="1">
    <citation type="submission" date="2019-04" db="EMBL/GenBank/DDBJ databases">
        <authorList>
            <consortium name="Wellcome Sanger Institute Data Sharing"/>
        </authorList>
    </citation>
    <scope>NUCLEOTIDE SEQUENCE [LARGE SCALE GENOMIC DNA]</scope>
</reference>
<evidence type="ECO:0000259" key="15">
    <source>
        <dbReference type="PROSITE" id="PS50215"/>
    </source>
</evidence>
<dbReference type="GO" id="GO:0004222">
    <property type="term" value="F:metalloendopeptidase activity"/>
    <property type="evidence" value="ECO:0007669"/>
    <property type="project" value="InterPro"/>
</dbReference>
<dbReference type="Pfam" id="PF00200">
    <property type="entry name" value="Disintegrin"/>
    <property type="match status" value="1"/>
</dbReference>